<dbReference type="Proteomes" id="UP000215027">
    <property type="component" value="Chromosome II"/>
</dbReference>
<accession>A0A160T7D0</accession>
<evidence type="ECO:0000256" key="1">
    <source>
        <dbReference type="SAM" id="Coils"/>
    </source>
</evidence>
<dbReference type="KEGG" id="pbf:CFX0092_B0822"/>
<feature type="transmembrane region" description="Helical" evidence="2">
    <location>
        <begin position="7"/>
        <end position="24"/>
    </location>
</feature>
<keyword evidence="2" id="KW-0472">Membrane</keyword>
<feature type="transmembrane region" description="Helical" evidence="2">
    <location>
        <begin position="91"/>
        <end position="111"/>
    </location>
</feature>
<evidence type="ECO:0000313" key="3">
    <source>
        <dbReference type="EMBL" id="CUS06356.1"/>
    </source>
</evidence>
<dbReference type="RefSeq" id="WP_095045635.1">
    <property type="nucleotide sequence ID" value="NZ_LN890656.1"/>
</dbReference>
<keyword evidence="2" id="KW-0812">Transmembrane</keyword>
<keyword evidence="4" id="KW-1185">Reference proteome</keyword>
<sequence length="404" mass="43012">MRRYISTIYIIAAVALIVIFGLIGRVPLGLRWLLVMGVFVGLLALIGREVTGTEQAVALRGGRLDLRFTPGRLDGVLIDSRNKISLSRLQLVLWTVVVLSAWATFALHRVIPVVQGRLLASDTQVVAEVAGLLAGDNVVGEAETRRAAAMLEAITGATVVIPADEDATAAEAFSYAPLDIAFPQEVLLALGISIASLAGAGLIKTNQATNPEGRAQDVAASRLENAQRRAATMGNQVATLESDKEYMLESMQSGLESLDGAPPTQADLDAAQARLAAVTAELQAAQAATERATKRAVELEAARNSAVGELHAYPTATEARWSDMLRGDTVANFQFTDLGKIQMFFFTVILVFAYAALIWSIMSMPMASDVLQLAPSMRLPAFSDSLVITMALSHGGYLATKTTV</sequence>
<feature type="transmembrane region" description="Helical" evidence="2">
    <location>
        <begin position="30"/>
        <end position="47"/>
    </location>
</feature>
<protein>
    <submittedName>
        <fullName evidence="3">Uncharacterized protein</fullName>
    </submittedName>
</protein>
<organism evidence="3 4">
    <name type="scientific">Candidatus Promineifilum breve</name>
    <dbReference type="NCBI Taxonomy" id="1806508"/>
    <lineage>
        <taxon>Bacteria</taxon>
        <taxon>Bacillati</taxon>
        <taxon>Chloroflexota</taxon>
        <taxon>Ardenticatenia</taxon>
        <taxon>Candidatus Promineifilales</taxon>
        <taxon>Candidatus Promineifilaceae</taxon>
        <taxon>Candidatus Promineifilum</taxon>
    </lineage>
</organism>
<dbReference type="AlphaFoldDB" id="A0A160T7D0"/>
<dbReference type="OrthoDB" id="6864970at2"/>
<feature type="transmembrane region" description="Helical" evidence="2">
    <location>
        <begin position="186"/>
        <end position="203"/>
    </location>
</feature>
<reference evidence="3" key="1">
    <citation type="submission" date="2016-01" db="EMBL/GenBank/DDBJ databases">
        <authorList>
            <person name="Mcilroy J.S."/>
            <person name="Karst M S."/>
            <person name="Albertsen M."/>
        </authorList>
    </citation>
    <scope>NUCLEOTIDE SEQUENCE</scope>
    <source>
        <strain evidence="3">Cfx-K</strain>
    </source>
</reference>
<keyword evidence="1" id="KW-0175">Coiled coil</keyword>
<feature type="transmembrane region" description="Helical" evidence="2">
    <location>
        <begin position="382"/>
        <end position="400"/>
    </location>
</feature>
<proteinExistence type="predicted"/>
<evidence type="ECO:0000313" key="4">
    <source>
        <dbReference type="Proteomes" id="UP000215027"/>
    </source>
</evidence>
<feature type="coiled-coil region" evidence="1">
    <location>
        <begin position="268"/>
        <end position="302"/>
    </location>
</feature>
<keyword evidence="2" id="KW-1133">Transmembrane helix</keyword>
<gene>
    <name evidence="3" type="ORF">CFX0092_B0822</name>
</gene>
<name>A0A160T7D0_9CHLR</name>
<feature type="transmembrane region" description="Helical" evidence="2">
    <location>
        <begin position="343"/>
        <end position="362"/>
    </location>
</feature>
<dbReference type="EMBL" id="LN890656">
    <property type="protein sequence ID" value="CUS06356.1"/>
    <property type="molecule type" value="Genomic_DNA"/>
</dbReference>
<evidence type="ECO:0000256" key="2">
    <source>
        <dbReference type="SAM" id="Phobius"/>
    </source>
</evidence>